<comment type="caution">
    <text evidence="4">The sequence shown here is derived from an EMBL/GenBank/DDBJ whole genome shotgun (WGS) entry which is preliminary data.</text>
</comment>
<evidence type="ECO:0000256" key="1">
    <source>
        <dbReference type="ARBA" id="ARBA00022679"/>
    </source>
</evidence>
<reference evidence="4 5" key="1">
    <citation type="journal article" date="2015" name="Genome Announc.">
        <title>Expanding the biotechnology potential of lactobacilli through comparative genomics of 213 strains and associated genera.</title>
        <authorList>
            <person name="Sun Z."/>
            <person name="Harris H.M."/>
            <person name="McCann A."/>
            <person name="Guo C."/>
            <person name="Argimon S."/>
            <person name="Zhang W."/>
            <person name="Yang X."/>
            <person name="Jeffery I.B."/>
            <person name="Cooney J.C."/>
            <person name="Kagawa T.F."/>
            <person name="Liu W."/>
            <person name="Song Y."/>
            <person name="Salvetti E."/>
            <person name="Wrobel A."/>
            <person name="Rasinkangas P."/>
            <person name="Parkhill J."/>
            <person name="Rea M.C."/>
            <person name="O'Sullivan O."/>
            <person name="Ritari J."/>
            <person name="Douillard F.P."/>
            <person name="Paul Ross R."/>
            <person name="Yang R."/>
            <person name="Briner A.E."/>
            <person name="Felis G.E."/>
            <person name="de Vos W.M."/>
            <person name="Barrangou R."/>
            <person name="Klaenhammer T.R."/>
            <person name="Caufield P.W."/>
            <person name="Cui Y."/>
            <person name="Zhang H."/>
            <person name="O'Toole P.W."/>
        </authorList>
    </citation>
    <scope>NUCLEOTIDE SEQUENCE [LARGE SCALE GENOMIC DNA]</scope>
    <source>
        <strain evidence="4 5">DSM 20003</strain>
    </source>
</reference>
<dbReference type="SUPFAM" id="SSF53613">
    <property type="entry name" value="Ribokinase-like"/>
    <property type="match status" value="1"/>
</dbReference>
<sequence>MDILGICSIALDTLSSVDHLPIRDSFCTVLDTKKAQGGSGTNVLVQAQRVGVQTGIITKVSMAADSDQIIANLKTEGIDSRGVYRQPGDYVAPHCLIYIDPAGEKALVLDQKSGLPALTKAEAQLDLIDETKVVYIDLCPAPLGLEVAKLAHEKGKQVVLNIQDNMTTVRSRGVQDADLLAALPYLDVFAPCQEGIKGLSGETNVDAQIKFIRQYYQGLIILTLGAQGLIAVTADNQRHLLPAYAIKAVDSTGAGDSFIGAFMAAYCVQGRSLADALTFSTACAAYTCLDFGAQASPNTTQVMAFQQQHQLETGEV</sequence>
<dbReference type="Pfam" id="PF00294">
    <property type="entry name" value="PfkB"/>
    <property type="match status" value="1"/>
</dbReference>
<dbReference type="AlphaFoldDB" id="A0A0R1H5Q4"/>
<dbReference type="EMBL" id="AZDA01000046">
    <property type="protein sequence ID" value="KRK39121.1"/>
    <property type="molecule type" value="Genomic_DNA"/>
</dbReference>
<gene>
    <name evidence="4" type="ORF">FC07_GL002842</name>
</gene>
<dbReference type="OrthoDB" id="9775849at2"/>
<accession>A0A0R1H5Q4</accession>
<dbReference type="InterPro" id="IPR029056">
    <property type="entry name" value="Ribokinase-like"/>
</dbReference>
<name>A0A0R1H5Q4_9LACO</name>
<evidence type="ECO:0000313" key="4">
    <source>
        <dbReference type="EMBL" id="KRK39121.1"/>
    </source>
</evidence>
<dbReference type="STRING" id="1423726.FC07_GL002842"/>
<dbReference type="PANTHER" id="PTHR10584">
    <property type="entry name" value="SUGAR KINASE"/>
    <property type="match status" value="1"/>
</dbReference>
<feature type="domain" description="Carbohydrate kinase PfkB" evidence="3">
    <location>
        <begin position="28"/>
        <end position="297"/>
    </location>
</feature>
<proteinExistence type="predicted"/>
<dbReference type="InterPro" id="IPR011611">
    <property type="entry name" value="PfkB_dom"/>
</dbReference>
<organism evidence="4 5">
    <name type="scientific">Loigolactobacillus bifermentans DSM 20003</name>
    <dbReference type="NCBI Taxonomy" id="1423726"/>
    <lineage>
        <taxon>Bacteria</taxon>
        <taxon>Bacillati</taxon>
        <taxon>Bacillota</taxon>
        <taxon>Bacilli</taxon>
        <taxon>Lactobacillales</taxon>
        <taxon>Lactobacillaceae</taxon>
        <taxon>Loigolactobacillus</taxon>
    </lineage>
</organism>
<keyword evidence="5" id="KW-1185">Reference proteome</keyword>
<protein>
    <recommendedName>
        <fullName evidence="3">Carbohydrate kinase PfkB domain-containing protein</fullName>
    </recommendedName>
</protein>
<evidence type="ECO:0000259" key="3">
    <source>
        <dbReference type="Pfam" id="PF00294"/>
    </source>
</evidence>
<dbReference type="GO" id="GO:0005829">
    <property type="term" value="C:cytosol"/>
    <property type="evidence" value="ECO:0007669"/>
    <property type="project" value="TreeGrafter"/>
</dbReference>
<dbReference type="PROSITE" id="PS00584">
    <property type="entry name" value="PFKB_KINASES_2"/>
    <property type="match status" value="1"/>
</dbReference>
<dbReference type="InterPro" id="IPR002173">
    <property type="entry name" value="Carboh/pur_kinase_PfkB_CS"/>
</dbReference>
<keyword evidence="2" id="KW-0418">Kinase</keyword>
<evidence type="ECO:0000313" key="5">
    <source>
        <dbReference type="Proteomes" id="UP000051461"/>
    </source>
</evidence>
<dbReference type="Proteomes" id="UP000051461">
    <property type="component" value="Unassembled WGS sequence"/>
</dbReference>
<dbReference type="GO" id="GO:0016301">
    <property type="term" value="F:kinase activity"/>
    <property type="evidence" value="ECO:0007669"/>
    <property type="project" value="UniProtKB-KW"/>
</dbReference>
<evidence type="ECO:0000256" key="2">
    <source>
        <dbReference type="ARBA" id="ARBA00022777"/>
    </source>
</evidence>
<keyword evidence="1" id="KW-0808">Transferase</keyword>
<dbReference type="RefSeq" id="WP_057904494.1">
    <property type="nucleotide sequence ID" value="NZ_AZDA01000046.1"/>
</dbReference>
<dbReference type="Gene3D" id="3.40.1190.20">
    <property type="match status" value="1"/>
</dbReference>
<dbReference type="PATRIC" id="fig|1423726.3.peg.2951"/>
<dbReference type="PANTHER" id="PTHR10584:SF157">
    <property type="entry name" value="SULFOFRUCTOSE KINASE"/>
    <property type="match status" value="1"/>
</dbReference>